<feature type="region of interest" description="Disordered" evidence="1">
    <location>
        <begin position="187"/>
        <end position="220"/>
    </location>
</feature>
<dbReference type="Pfam" id="PF12840">
    <property type="entry name" value="HTH_20"/>
    <property type="match status" value="1"/>
</dbReference>
<dbReference type="Gene3D" id="1.10.10.10">
    <property type="entry name" value="Winged helix-like DNA-binding domain superfamily/Winged helix DNA-binding domain"/>
    <property type="match status" value="1"/>
</dbReference>
<evidence type="ECO:0000313" key="3">
    <source>
        <dbReference type="EMBL" id="GHI69634.1"/>
    </source>
</evidence>
<feature type="compositionally biased region" description="Low complexity" evidence="1">
    <location>
        <begin position="200"/>
        <end position="220"/>
    </location>
</feature>
<reference evidence="4" key="1">
    <citation type="submission" date="2023-07" db="EMBL/GenBank/DDBJ databases">
        <title>Whole genome shotgun sequence of Streptomyces nojiriensis NBRC 13794.</title>
        <authorList>
            <person name="Komaki H."/>
            <person name="Tamura T."/>
        </authorList>
    </citation>
    <scope>NUCLEOTIDE SEQUENCE [LARGE SCALE GENOMIC DNA]</scope>
    <source>
        <strain evidence="4">NBRC 13794</strain>
    </source>
</reference>
<gene>
    <name evidence="3" type="ORF">Snoj_35520</name>
</gene>
<dbReference type="InterPro" id="IPR036388">
    <property type="entry name" value="WH-like_DNA-bd_sf"/>
</dbReference>
<keyword evidence="4" id="KW-1185">Reference proteome</keyword>
<dbReference type="GeneID" id="95587899"/>
<proteinExistence type="predicted"/>
<dbReference type="EMBL" id="BNEC01000005">
    <property type="protein sequence ID" value="GHI69634.1"/>
    <property type="molecule type" value="Genomic_DNA"/>
</dbReference>
<dbReference type="RefSeq" id="WP_189746772.1">
    <property type="nucleotide sequence ID" value="NZ_BMRL01000023.1"/>
</dbReference>
<protein>
    <recommendedName>
        <fullName evidence="2">HTH arsR-type domain-containing protein</fullName>
    </recommendedName>
</protein>
<organism evidence="3 4">
    <name type="scientific">Streptomyces nojiriensis</name>
    <dbReference type="NCBI Taxonomy" id="66374"/>
    <lineage>
        <taxon>Bacteria</taxon>
        <taxon>Bacillati</taxon>
        <taxon>Actinomycetota</taxon>
        <taxon>Actinomycetes</taxon>
        <taxon>Kitasatosporales</taxon>
        <taxon>Streptomycetaceae</taxon>
        <taxon>Streptomyces</taxon>
    </lineage>
</organism>
<evidence type="ECO:0000259" key="2">
    <source>
        <dbReference type="SMART" id="SM00418"/>
    </source>
</evidence>
<evidence type="ECO:0000313" key="4">
    <source>
        <dbReference type="Proteomes" id="UP000613974"/>
    </source>
</evidence>
<evidence type="ECO:0000256" key="1">
    <source>
        <dbReference type="SAM" id="MobiDB-lite"/>
    </source>
</evidence>
<accession>A0ABQ3SNE7</accession>
<dbReference type="InterPro" id="IPR001845">
    <property type="entry name" value="HTH_ArsR_DNA-bd_dom"/>
</dbReference>
<dbReference type="InterPro" id="IPR036390">
    <property type="entry name" value="WH_DNA-bd_sf"/>
</dbReference>
<name>A0ABQ3SNE7_9ACTN</name>
<comment type="caution">
    <text evidence="3">The sequence shown here is derived from an EMBL/GenBank/DDBJ whole genome shotgun (WGS) entry which is preliminary data.</text>
</comment>
<feature type="domain" description="HTH arsR-type" evidence="2">
    <location>
        <begin position="17"/>
        <end position="97"/>
    </location>
</feature>
<sequence length="220" mass="23800">MVSEEQRRVLDPERDAAALKALTHPLRIRLLGLLRQDGPATASELGVRTGESSASTSYHLRVLAKYAFVAEAEHRDGRERRWQAVHSVTAWSNESMESSPGSRALLSLSRRAQIEHLEASLVRHEADIADGRLPREWVGTAGISDLMPRLTPESLTELWEAFSRKLEELTARDAGDPRAAQVVLLTAGLPRAPRGPGAEPDASGPSATTTPTPTDTGSAS</sequence>
<dbReference type="SMART" id="SM00418">
    <property type="entry name" value="HTH_ARSR"/>
    <property type="match status" value="1"/>
</dbReference>
<dbReference type="SUPFAM" id="SSF46785">
    <property type="entry name" value="Winged helix' DNA-binding domain"/>
    <property type="match status" value="1"/>
</dbReference>
<dbReference type="Proteomes" id="UP000613974">
    <property type="component" value="Unassembled WGS sequence"/>
</dbReference>